<dbReference type="Gene3D" id="1.10.10.10">
    <property type="entry name" value="Winged helix-like DNA-binding domain superfamily/Winged helix DNA-binding domain"/>
    <property type="match status" value="1"/>
</dbReference>
<dbReference type="EMBL" id="VOAH01000005">
    <property type="protein sequence ID" value="TVP40912.1"/>
    <property type="molecule type" value="Genomic_DNA"/>
</dbReference>
<dbReference type="RefSeq" id="WP_144729696.1">
    <property type="nucleotide sequence ID" value="NZ_ML675581.1"/>
</dbReference>
<accession>A0A557SWC8</accession>
<evidence type="ECO:0000313" key="1">
    <source>
        <dbReference type="EMBL" id="TVP40912.1"/>
    </source>
</evidence>
<evidence type="ECO:0008006" key="3">
    <source>
        <dbReference type="Google" id="ProtNLM"/>
    </source>
</evidence>
<proteinExistence type="predicted"/>
<sequence>MQLTKLLLPQCETNNCGNIQDYMEILKVDHKVQNQTTKSKTYDNYFSLYSKHTTDYRIDNEKITIAINDVHNNDKKILSLLRKEMWSTYSFKALERKLDIHQQSLSRALKRLLELNLIEKTSSGYKLVERNAYNLNPVLDDNLLNEELEIDKSKKNRKYKQLIQIYMPIKGNIEPIVDHLTRKWFGNLRWFGLTKKETGFRLQWIVVDKYSNSKIFQINVSVISDYVILESDAISDSEKVEAMHYSNRIIEEIVKVLKGNLHEEHIPKKEYTPVYTNDIKFSQNRNN</sequence>
<dbReference type="OrthoDB" id="11506at2157"/>
<organism evidence="1 2">
    <name type="scientific">Candidatus Nitrosocosmicus arcticus</name>
    <dbReference type="NCBI Taxonomy" id="2035267"/>
    <lineage>
        <taxon>Archaea</taxon>
        <taxon>Nitrososphaerota</taxon>
        <taxon>Nitrososphaeria</taxon>
        <taxon>Nitrososphaerales</taxon>
        <taxon>Nitrososphaeraceae</taxon>
        <taxon>Candidatus Nitrosocosmicus</taxon>
    </lineage>
</organism>
<reference evidence="1 2" key="1">
    <citation type="journal article" date="2019" name="Front. Microbiol.">
        <title>Ammonia Oxidation by the Arctic Terrestrial Thaumarchaeote Candidatus Nitrosocosmicus arcticus Is Stimulated by Increasing Temperatures.</title>
        <authorList>
            <person name="Alves R.J.E."/>
            <person name="Kerou M."/>
            <person name="Zappe A."/>
            <person name="Bittner R."/>
            <person name="Abby S.S."/>
            <person name="Schmidt H.A."/>
            <person name="Pfeifer K."/>
            <person name="Schleper C."/>
        </authorList>
    </citation>
    <scope>NUCLEOTIDE SEQUENCE [LARGE SCALE GENOMIC DNA]</scope>
    <source>
        <strain evidence="1 2">Kfb</strain>
    </source>
</reference>
<gene>
    <name evidence="1" type="ORF">NARC_50093</name>
</gene>
<keyword evidence="2" id="KW-1185">Reference proteome</keyword>
<dbReference type="Proteomes" id="UP000315289">
    <property type="component" value="Unassembled WGS sequence"/>
</dbReference>
<dbReference type="SUPFAM" id="SSF46785">
    <property type="entry name" value="Winged helix' DNA-binding domain"/>
    <property type="match status" value="1"/>
</dbReference>
<evidence type="ECO:0000313" key="2">
    <source>
        <dbReference type="Proteomes" id="UP000315289"/>
    </source>
</evidence>
<protein>
    <recommendedName>
        <fullName evidence="3">HTH marR-type domain-containing protein</fullName>
    </recommendedName>
</protein>
<dbReference type="InterPro" id="IPR036390">
    <property type="entry name" value="WH_DNA-bd_sf"/>
</dbReference>
<dbReference type="AlphaFoldDB" id="A0A557SWC8"/>
<name>A0A557SWC8_9ARCH</name>
<comment type="caution">
    <text evidence="1">The sequence shown here is derived from an EMBL/GenBank/DDBJ whole genome shotgun (WGS) entry which is preliminary data.</text>
</comment>
<dbReference type="InterPro" id="IPR036388">
    <property type="entry name" value="WH-like_DNA-bd_sf"/>
</dbReference>